<organism evidence="1 2">
    <name type="scientific">Mythimna loreyi</name>
    <dbReference type="NCBI Taxonomy" id="667449"/>
    <lineage>
        <taxon>Eukaryota</taxon>
        <taxon>Metazoa</taxon>
        <taxon>Ecdysozoa</taxon>
        <taxon>Arthropoda</taxon>
        <taxon>Hexapoda</taxon>
        <taxon>Insecta</taxon>
        <taxon>Pterygota</taxon>
        <taxon>Neoptera</taxon>
        <taxon>Endopterygota</taxon>
        <taxon>Lepidoptera</taxon>
        <taxon>Glossata</taxon>
        <taxon>Ditrysia</taxon>
        <taxon>Noctuoidea</taxon>
        <taxon>Noctuidae</taxon>
        <taxon>Noctuinae</taxon>
        <taxon>Hadenini</taxon>
        <taxon>Mythimna</taxon>
    </lineage>
</organism>
<comment type="caution">
    <text evidence="1">The sequence shown here is derived from an EMBL/GenBank/DDBJ whole genome shotgun (WGS) entry which is preliminary data.</text>
</comment>
<accession>A0ACC2Q3Y8</accession>
<name>A0ACC2Q3Y8_9NEOP</name>
<evidence type="ECO:0000313" key="2">
    <source>
        <dbReference type="Proteomes" id="UP001231649"/>
    </source>
</evidence>
<dbReference type="Proteomes" id="UP001231649">
    <property type="component" value="Chromosome 31"/>
</dbReference>
<evidence type="ECO:0000313" key="1">
    <source>
        <dbReference type="EMBL" id="KAJ8705747.1"/>
    </source>
</evidence>
<reference evidence="1" key="1">
    <citation type="submission" date="2023-03" db="EMBL/GenBank/DDBJ databases">
        <title>Chromosome-level genomes of two armyworms, Mythimna separata and Mythimna loreyi, provide insights into the biosynthesis and reception of sex pheromones.</title>
        <authorList>
            <person name="Zhao H."/>
        </authorList>
    </citation>
    <scope>NUCLEOTIDE SEQUENCE</scope>
    <source>
        <strain evidence="1">BeijingLab</strain>
    </source>
</reference>
<proteinExistence type="predicted"/>
<sequence length="101" mass="11419">MTNVASRTEKAKQEQDNRHPLYGHQLPRARLKSRKSFLRFTRSSESGGSDQRRELWRERCPTPLNFIPPGPGRTSATGTRTAVANLEIPELTAGSSWSLQR</sequence>
<protein>
    <submittedName>
        <fullName evidence="1">Uncharacterized protein</fullName>
    </submittedName>
</protein>
<gene>
    <name evidence="1" type="ORF">PYW08_012793</name>
</gene>
<dbReference type="EMBL" id="CM056807">
    <property type="protein sequence ID" value="KAJ8705747.1"/>
    <property type="molecule type" value="Genomic_DNA"/>
</dbReference>
<keyword evidence="2" id="KW-1185">Reference proteome</keyword>